<name>A0ABP0VJS1_9BRYO</name>
<comment type="caution">
    <text evidence="11">The sequence shown here is derived from an EMBL/GenBank/DDBJ whole genome shotgun (WGS) entry which is preliminary data.</text>
</comment>
<dbReference type="EMBL" id="CAXAQS010000987">
    <property type="protein sequence ID" value="CAK9254126.1"/>
    <property type="molecule type" value="Genomic_DNA"/>
</dbReference>
<gene>
    <name evidence="11" type="ORF">CSSPJE1EN1_LOCUS29504</name>
</gene>
<keyword evidence="7 8" id="KW-0624">Polysaccharide degradation</keyword>
<dbReference type="Pfam" id="PF00759">
    <property type="entry name" value="Glyco_hydro_9"/>
    <property type="match status" value="2"/>
</dbReference>
<dbReference type="SUPFAM" id="SSF48208">
    <property type="entry name" value="Six-hairpin glycosidases"/>
    <property type="match status" value="2"/>
</dbReference>
<keyword evidence="4 9" id="KW-0136">Cellulose degradation</keyword>
<keyword evidence="3 8" id="KW-0378">Hydrolase</keyword>
<evidence type="ECO:0000256" key="8">
    <source>
        <dbReference type="PROSITE-ProRule" id="PRU10060"/>
    </source>
</evidence>
<dbReference type="PROSITE" id="PS00698">
    <property type="entry name" value="GH9_3"/>
    <property type="match status" value="1"/>
</dbReference>
<evidence type="ECO:0000256" key="1">
    <source>
        <dbReference type="ARBA" id="ARBA00000966"/>
    </source>
</evidence>
<reference evidence="11" key="1">
    <citation type="submission" date="2024-02" db="EMBL/GenBank/DDBJ databases">
        <authorList>
            <consortium name="ELIXIR-Norway"/>
            <consortium name="Elixir Norway"/>
        </authorList>
    </citation>
    <scope>NUCLEOTIDE SEQUENCE</scope>
</reference>
<feature type="domain" description="Glycoside hydrolase family 9" evidence="10">
    <location>
        <begin position="73"/>
        <end position="172"/>
    </location>
</feature>
<dbReference type="InterPro" id="IPR033126">
    <property type="entry name" value="Glyco_hydro_9_Asp/Glu_AS"/>
</dbReference>
<dbReference type="Proteomes" id="UP001497444">
    <property type="component" value="Unassembled WGS sequence"/>
</dbReference>
<comment type="catalytic activity">
    <reaction evidence="1 9">
        <text>Endohydrolysis of (1-&gt;4)-beta-D-glucosidic linkages in cellulose, lichenin and cereal beta-D-glucans.</text>
        <dbReference type="EC" id="3.2.1.4"/>
    </reaction>
</comment>
<evidence type="ECO:0000256" key="7">
    <source>
        <dbReference type="ARBA" id="ARBA00023326"/>
    </source>
</evidence>
<feature type="active site" evidence="8">
    <location>
        <position position="161"/>
    </location>
</feature>
<feature type="active site" evidence="8">
    <location>
        <position position="152"/>
    </location>
</feature>
<accession>A0ABP0VJS1</accession>
<evidence type="ECO:0000256" key="9">
    <source>
        <dbReference type="RuleBase" id="RU361166"/>
    </source>
</evidence>
<keyword evidence="6 8" id="KW-0326">Glycosidase</keyword>
<sequence>MSTESANIDIGTPGNYDYGKVIHASLLFYEAQRSGKLPADNRIPWRGDSMLDDKGDNGEDLTGGYFDDLGINAADYRAFANKSIGYALGDTGRSFVVGVGVNPPTHEHHRASSCPDRPKVCDHSAFTSPLPNPQVLTGALVGGPDANDSYEDKRDDYVHNEVACDYNAGFQSANAGLLHLKLKGLL</sequence>
<dbReference type="PANTHER" id="PTHR22298">
    <property type="entry name" value="ENDO-1,4-BETA-GLUCANASE"/>
    <property type="match status" value="1"/>
</dbReference>
<comment type="similarity">
    <text evidence="2 8 9">Belongs to the glycosyl hydrolase 9 (cellulase E) family.</text>
</comment>
<evidence type="ECO:0000256" key="3">
    <source>
        <dbReference type="ARBA" id="ARBA00022801"/>
    </source>
</evidence>
<dbReference type="InterPro" id="IPR012341">
    <property type="entry name" value="6hp_glycosidase-like_sf"/>
</dbReference>
<evidence type="ECO:0000256" key="2">
    <source>
        <dbReference type="ARBA" id="ARBA00007072"/>
    </source>
</evidence>
<keyword evidence="12" id="KW-1185">Reference proteome</keyword>
<evidence type="ECO:0000256" key="4">
    <source>
        <dbReference type="ARBA" id="ARBA00023001"/>
    </source>
</evidence>
<dbReference type="EC" id="3.2.1.4" evidence="9"/>
<evidence type="ECO:0000256" key="6">
    <source>
        <dbReference type="ARBA" id="ARBA00023295"/>
    </source>
</evidence>
<dbReference type="Gene3D" id="1.50.10.10">
    <property type="match status" value="2"/>
</dbReference>
<organism evidence="11 12">
    <name type="scientific">Sphagnum jensenii</name>
    <dbReference type="NCBI Taxonomy" id="128206"/>
    <lineage>
        <taxon>Eukaryota</taxon>
        <taxon>Viridiplantae</taxon>
        <taxon>Streptophyta</taxon>
        <taxon>Embryophyta</taxon>
        <taxon>Bryophyta</taxon>
        <taxon>Sphagnophytina</taxon>
        <taxon>Sphagnopsida</taxon>
        <taxon>Sphagnales</taxon>
        <taxon>Sphagnaceae</taxon>
        <taxon>Sphagnum</taxon>
    </lineage>
</organism>
<protein>
    <recommendedName>
        <fullName evidence="9">Endoglucanase</fullName>
        <ecNumber evidence="9">3.2.1.4</ecNumber>
    </recommendedName>
</protein>
<evidence type="ECO:0000313" key="11">
    <source>
        <dbReference type="EMBL" id="CAK9254126.1"/>
    </source>
</evidence>
<evidence type="ECO:0000259" key="10">
    <source>
        <dbReference type="Pfam" id="PF00759"/>
    </source>
</evidence>
<evidence type="ECO:0000313" key="12">
    <source>
        <dbReference type="Proteomes" id="UP001497444"/>
    </source>
</evidence>
<dbReference type="InterPro" id="IPR008928">
    <property type="entry name" value="6-hairpin_glycosidase_sf"/>
</dbReference>
<dbReference type="InterPro" id="IPR001701">
    <property type="entry name" value="Glyco_hydro_9"/>
</dbReference>
<feature type="domain" description="Glycoside hydrolase family 9" evidence="10">
    <location>
        <begin position="18"/>
        <end position="67"/>
    </location>
</feature>
<proteinExistence type="inferred from homology"/>
<keyword evidence="5 8" id="KW-0119">Carbohydrate metabolism</keyword>
<evidence type="ECO:0000256" key="5">
    <source>
        <dbReference type="ARBA" id="ARBA00023277"/>
    </source>
</evidence>